<keyword evidence="1" id="KW-1133">Transmembrane helix</keyword>
<dbReference type="HOGENOM" id="CLU_030320_0_0_10"/>
<keyword evidence="1" id="KW-0812">Transmembrane</keyword>
<dbReference type="GO" id="GO:0008610">
    <property type="term" value="P:lipid biosynthetic process"/>
    <property type="evidence" value="ECO:0007669"/>
    <property type="project" value="UniProtKB-ARBA"/>
</dbReference>
<dbReference type="GO" id="GO:0016213">
    <property type="term" value="F:acyl-CoA 6-desaturase activity"/>
    <property type="evidence" value="ECO:0007669"/>
    <property type="project" value="UniProtKB-EC"/>
</dbReference>
<feature type="transmembrane region" description="Helical" evidence="1">
    <location>
        <begin position="41"/>
        <end position="64"/>
    </location>
</feature>
<proteinExistence type="predicted"/>
<evidence type="ECO:0000256" key="1">
    <source>
        <dbReference type="SAM" id="Phobius"/>
    </source>
</evidence>
<evidence type="ECO:0000313" key="4">
    <source>
        <dbReference type="Proteomes" id="UP000007463"/>
    </source>
</evidence>
<dbReference type="Proteomes" id="UP000007463">
    <property type="component" value="Chromosome"/>
</dbReference>
<dbReference type="InterPro" id="IPR012171">
    <property type="entry name" value="Fatty_acid_desaturase"/>
</dbReference>
<evidence type="ECO:0000259" key="2">
    <source>
        <dbReference type="Pfam" id="PF00487"/>
    </source>
</evidence>
<sequence>MGAKNVRFNTSSNKDFQSELRKRVDSYFKDNNISKNGNWKLYIKTFVMFSAYVIPFLLITFNVFDSKLSWLILAILMGFGMAGIGMSVMHDANHGSYSKNDKLNKILGFFSLAFLAGNSQNWKTQHNVIHHTYTNVHELDEDIAPVGVLRFEPYSDKKAIHKLQFIYAWFFYGLMTLMWSTVKDFKQVIRYNKEGHVQAAGTTLGKQLFIIILSKLVYFSYMLIPFFVIPEMTFLNWVLGYCVMHFVAGLTLAVVFQLAHVTDENEYPMPTDNQLEHSFMVHQLSTTMNFATNNPVISYVVGGLNFQVEHHLFPSISHIHYPKISKIVQATAAEYNLPYHTGKSFWGALAAHTKMLYTLGRV</sequence>
<dbReference type="PANTHER" id="PTHR19353:SF19">
    <property type="entry name" value="DELTA(5) FATTY ACID DESATURASE C-RELATED"/>
    <property type="match status" value="1"/>
</dbReference>
<name>F2IIX7_FLUTR</name>
<feature type="transmembrane region" description="Helical" evidence="1">
    <location>
        <begin position="165"/>
        <end position="182"/>
    </location>
</feature>
<dbReference type="PIRSF" id="PIRSF015921">
    <property type="entry name" value="FA_sphinglp_des"/>
    <property type="match status" value="1"/>
</dbReference>
<dbReference type="CDD" id="cd03506">
    <property type="entry name" value="Delta6-FADS-like"/>
    <property type="match status" value="1"/>
</dbReference>
<accession>F2IIX7</accession>
<dbReference type="eggNOG" id="COG3239">
    <property type="taxonomic scope" value="Bacteria"/>
</dbReference>
<dbReference type="AlphaFoldDB" id="F2IIX7"/>
<dbReference type="EC" id="1.14.19.3" evidence="3"/>
<reference evidence="3 4" key="1">
    <citation type="journal article" date="2011" name="Stand. Genomic Sci.">
        <title>Complete genome sequence of the gliding freshwater bacterium Fluviicola taffensis type strain (RW262).</title>
        <authorList>
            <person name="Woyke T."/>
            <person name="Chertkov O."/>
            <person name="Lapidus A."/>
            <person name="Nolan M."/>
            <person name="Lucas S."/>
            <person name="Del Rio T.G."/>
            <person name="Tice H."/>
            <person name="Cheng J.F."/>
            <person name="Tapia R."/>
            <person name="Han C."/>
            <person name="Goodwin L."/>
            <person name="Pitluck S."/>
            <person name="Liolios K."/>
            <person name="Pagani I."/>
            <person name="Ivanova N."/>
            <person name="Huntemann M."/>
            <person name="Mavromatis K."/>
            <person name="Mikhailova N."/>
            <person name="Pati A."/>
            <person name="Chen A."/>
            <person name="Palaniappan K."/>
            <person name="Land M."/>
            <person name="Hauser L."/>
            <person name="Brambilla E.M."/>
            <person name="Rohde M."/>
            <person name="Mwirichia R."/>
            <person name="Sikorski J."/>
            <person name="Tindall B.J."/>
            <person name="Goker M."/>
            <person name="Bristow J."/>
            <person name="Eisen J.A."/>
            <person name="Markowitz V."/>
            <person name="Hugenholtz P."/>
            <person name="Klenk H.P."/>
            <person name="Kyrpides N.C."/>
        </authorList>
    </citation>
    <scope>NUCLEOTIDE SEQUENCE [LARGE SCALE GENOMIC DNA]</scope>
    <source>
        <strain evidence="4">DSM 16823 / RW262 / RW262</strain>
    </source>
</reference>
<dbReference type="STRING" id="755732.Fluta_0832"/>
<reference evidence="4" key="2">
    <citation type="submission" date="2011-02" db="EMBL/GenBank/DDBJ databases">
        <title>The complete genome of Fluviicola taffensis DSM 16823.</title>
        <authorList>
            <consortium name="US DOE Joint Genome Institute (JGI-PGF)"/>
            <person name="Lucas S."/>
            <person name="Copeland A."/>
            <person name="Lapidus A."/>
            <person name="Bruce D."/>
            <person name="Goodwin L."/>
            <person name="Pitluck S."/>
            <person name="Kyrpides N."/>
            <person name="Mavromatis K."/>
            <person name="Ivanova N."/>
            <person name="Mikhailova N."/>
            <person name="Pagani I."/>
            <person name="Chertkov O."/>
            <person name="Detter J.C."/>
            <person name="Han C."/>
            <person name="Tapia R."/>
            <person name="Land M."/>
            <person name="Hauser L."/>
            <person name="Markowitz V."/>
            <person name="Cheng J.-F."/>
            <person name="Hugenholtz P."/>
            <person name="Woyke T."/>
            <person name="Wu D."/>
            <person name="Tindall B."/>
            <person name="Pomrenke H.G."/>
            <person name="Brambilla E."/>
            <person name="Klenk H.-P."/>
            <person name="Eisen J.A."/>
        </authorList>
    </citation>
    <scope>NUCLEOTIDE SEQUENCE [LARGE SCALE GENOMIC DNA]</scope>
    <source>
        <strain evidence="4">DSM 16823 / RW262 / RW262</strain>
    </source>
</reference>
<dbReference type="OrthoDB" id="104711at2"/>
<dbReference type="RefSeq" id="WP_013685606.1">
    <property type="nucleotide sequence ID" value="NC_015321.1"/>
</dbReference>
<feature type="transmembrane region" description="Helical" evidence="1">
    <location>
        <begin position="208"/>
        <end position="229"/>
    </location>
</feature>
<dbReference type="Pfam" id="PF00487">
    <property type="entry name" value="FA_desaturase"/>
    <property type="match status" value="1"/>
</dbReference>
<keyword evidence="1" id="KW-0472">Membrane</keyword>
<gene>
    <name evidence="3" type="ordered locus">Fluta_0832</name>
</gene>
<protein>
    <submittedName>
        <fullName evidence="3">Linoleoyl-CoA desaturase</fullName>
        <ecNumber evidence="3">1.14.19.3</ecNumber>
    </submittedName>
</protein>
<dbReference type="EMBL" id="CP002542">
    <property type="protein sequence ID" value="AEA42834.1"/>
    <property type="molecule type" value="Genomic_DNA"/>
</dbReference>
<dbReference type="KEGG" id="fte:Fluta_0832"/>
<organism evidence="3 4">
    <name type="scientific">Fluviicola taffensis (strain DSM 16823 / NCIMB 13979 / RW262)</name>
    <dbReference type="NCBI Taxonomy" id="755732"/>
    <lineage>
        <taxon>Bacteria</taxon>
        <taxon>Pseudomonadati</taxon>
        <taxon>Bacteroidota</taxon>
        <taxon>Flavobacteriia</taxon>
        <taxon>Flavobacteriales</taxon>
        <taxon>Crocinitomicaceae</taxon>
        <taxon>Fluviicola</taxon>
    </lineage>
</organism>
<evidence type="ECO:0000313" key="3">
    <source>
        <dbReference type="EMBL" id="AEA42834.1"/>
    </source>
</evidence>
<keyword evidence="3" id="KW-0560">Oxidoreductase</keyword>
<feature type="domain" description="Fatty acid desaturase" evidence="2">
    <location>
        <begin position="69"/>
        <end position="341"/>
    </location>
</feature>
<dbReference type="InterPro" id="IPR005804">
    <property type="entry name" value="FA_desaturase_dom"/>
</dbReference>
<keyword evidence="4" id="KW-1185">Reference proteome</keyword>
<feature type="transmembrane region" description="Helical" evidence="1">
    <location>
        <begin position="70"/>
        <end position="89"/>
    </location>
</feature>
<feature type="transmembrane region" description="Helical" evidence="1">
    <location>
        <begin position="238"/>
        <end position="259"/>
    </location>
</feature>
<dbReference type="PANTHER" id="PTHR19353">
    <property type="entry name" value="FATTY ACID DESATURASE 2"/>
    <property type="match status" value="1"/>
</dbReference>
<dbReference type="GO" id="GO:0016020">
    <property type="term" value="C:membrane"/>
    <property type="evidence" value="ECO:0007669"/>
    <property type="project" value="TreeGrafter"/>
</dbReference>